<accession>A0AAQ3PKW4</accession>
<proteinExistence type="predicted"/>
<gene>
    <name evidence="1" type="ORF">U9M48_004696</name>
</gene>
<sequence length="83" mass="8699">MAILGARLVSPVLTVASSATSQGIGCLCAPWRGRRVCRARQRGMASLGGVCWALYRGFVRPAGALAMTINRGGLLPRKASKAE</sequence>
<keyword evidence="2" id="KW-1185">Reference proteome</keyword>
<evidence type="ECO:0000313" key="2">
    <source>
        <dbReference type="Proteomes" id="UP001341281"/>
    </source>
</evidence>
<dbReference type="AlphaFoldDB" id="A0AAQ3PKW4"/>
<reference evidence="1 2" key="1">
    <citation type="submission" date="2024-02" db="EMBL/GenBank/DDBJ databases">
        <title>High-quality chromosome-scale genome assembly of Pensacola bahiagrass (Paspalum notatum Flugge var. saurae).</title>
        <authorList>
            <person name="Vega J.M."/>
            <person name="Podio M."/>
            <person name="Orjuela J."/>
            <person name="Siena L.A."/>
            <person name="Pessino S.C."/>
            <person name="Combes M.C."/>
            <person name="Mariac C."/>
            <person name="Albertini E."/>
            <person name="Pupilli F."/>
            <person name="Ortiz J.P.A."/>
            <person name="Leblanc O."/>
        </authorList>
    </citation>
    <scope>NUCLEOTIDE SEQUENCE [LARGE SCALE GENOMIC DNA]</scope>
    <source>
        <strain evidence="1">R1</strain>
        <tissue evidence="1">Leaf</tissue>
    </source>
</reference>
<dbReference type="EMBL" id="CP144745">
    <property type="protein sequence ID" value="WVZ53802.1"/>
    <property type="molecule type" value="Genomic_DNA"/>
</dbReference>
<name>A0AAQ3PKW4_PASNO</name>
<protein>
    <submittedName>
        <fullName evidence="1">Uncharacterized protein</fullName>
    </submittedName>
</protein>
<dbReference type="Proteomes" id="UP001341281">
    <property type="component" value="Chromosome 01"/>
</dbReference>
<evidence type="ECO:0000313" key="1">
    <source>
        <dbReference type="EMBL" id="WVZ53802.1"/>
    </source>
</evidence>
<organism evidence="1 2">
    <name type="scientific">Paspalum notatum var. saurae</name>
    <dbReference type="NCBI Taxonomy" id="547442"/>
    <lineage>
        <taxon>Eukaryota</taxon>
        <taxon>Viridiplantae</taxon>
        <taxon>Streptophyta</taxon>
        <taxon>Embryophyta</taxon>
        <taxon>Tracheophyta</taxon>
        <taxon>Spermatophyta</taxon>
        <taxon>Magnoliopsida</taxon>
        <taxon>Liliopsida</taxon>
        <taxon>Poales</taxon>
        <taxon>Poaceae</taxon>
        <taxon>PACMAD clade</taxon>
        <taxon>Panicoideae</taxon>
        <taxon>Andropogonodae</taxon>
        <taxon>Paspaleae</taxon>
        <taxon>Paspalinae</taxon>
        <taxon>Paspalum</taxon>
    </lineage>
</organism>